<dbReference type="OrthoDB" id="9795869at2"/>
<evidence type="ECO:0000256" key="1">
    <source>
        <dbReference type="SAM" id="SignalP"/>
    </source>
</evidence>
<feature type="domain" description="Phytase-like" evidence="2">
    <location>
        <begin position="100"/>
        <end position="431"/>
    </location>
</feature>
<dbReference type="AlphaFoldDB" id="A0A0A0D8N0"/>
<name>A0A0A0D8N0_9PROT</name>
<dbReference type="PANTHER" id="PTHR37957:SF1">
    <property type="entry name" value="PHYTASE-LIKE DOMAIN-CONTAINING PROTEIN"/>
    <property type="match status" value="1"/>
</dbReference>
<protein>
    <submittedName>
        <fullName evidence="3">Glycerophosphodiester phosphodiesterase</fullName>
    </submittedName>
</protein>
<accession>A0A0A0D8N0</accession>
<feature type="chain" id="PRO_5001960559" evidence="1">
    <location>
        <begin position="26"/>
        <end position="460"/>
    </location>
</feature>
<comment type="caution">
    <text evidence="3">The sequence shown here is derived from an EMBL/GenBank/DDBJ whole genome shotgun (WGS) entry which is preliminary data.</text>
</comment>
<dbReference type="PANTHER" id="PTHR37957">
    <property type="entry name" value="BLR7070 PROTEIN"/>
    <property type="match status" value="1"/>
</dbReference>
<feature type="signal peptide" evidence="1">
    <location>
        <begin position="1"/>
        <end position="25"/>
    </location>
</feature>
<dbReference type="Proteomes" id="UP000029995">
    <property type="component" value="Unassembled WGS sequence"/>
</dbReference>
<dbReference type="Pfam" id="PF13449">
    <property type="entry name" value="Phytase-like"/>
    <property type="match status" value="1"/>
</dbReference>
<dbReference type="RefSeq" id="WP_034835894.1">
    <property type="nucleotide sequence ID" value="NZ_JANX01000112.1"/>
</dbReference>
<evidence type="ECO:0000313" key="4">
    <source>
        <dbReference type="Proteomes" id="UP000029995"/>
    </source>
</evidence>
<keyword evidence="1" id="KW-0732">Signal</keyword>
<evidence type="ECO:0000259" key="2">
    <source>
        <dbReference type="Pfam" id="PF13449"/>
    </source>
</evidence>
<evidence type="ECO:0000313" key="3">
    <source>
        <dbReference type="EMBL" id="KGM34198.1"/>
    </source>
</evidence>
<dbReference type="EMBL" id="JANX01000112">
    <property type="protein sequence ID" value="KGM34198.1"/>
    <property type="molecule type" value="Genomic_DNA"/>
</dbReference>
<sequence>MHPFRRAAASLAALAITLSAAAALAGDDPATYPAVLEGHAVLPAMTFAAPPADAPAMFATSAKFAGPTLARIDRPFSVMGTTGSGKAVRETGLTFPFVGQAVQGFSGIRPVGNGEYVVITDNGFGSKANSPDAMLMVHRVKPDWQSGRVALLNTLFLSDPDKKVPFRIVAEATKERYLTGADFDIESVQLIGDHYWFGDELGPFLIETDAAGRVLTVVDTVADGKPVRSPDNPYITMPGAPGAVAFESRRSKGFEGMAVSEDGKTLYPLLEGGLWDAAKGAPEADAQGHELLRVLEFDVASKTFTGKSWKYRLETNGNSIGDFNLIGGTRGLIIERDQGEGDAAQACQGDPKPDCFATPARLKRVTLVDLADADADGVLRKIGSIDLLAIQDPGRKARQGGHDGVLSFPFVTIENVARVDADHIIVANDNNLPFSSGRAVDRQDDEEFVLLKVTELLNAK</sequence>
<reference evidence="3 4" key="1">
    <citation type="submission" date="2014-01" db="EMBL/GenBank/DDBJ databases">
        <title>Genome sequence determination for a cystic fibrosis isolate, Inquilinus limosus.</title>
        <authorList>
            <person name="Pino M."/>
            <person name="Di Conza J."/>
            <person name="Gutkind G."/>
        </authorList>
    </citation>
    <scope>NUCLEOTIDE SEQUENCE [LARGE SCALE GENOMIC DNA]</scope>
    <source>
        <strain evidence="3 4">MP06</strain>
    </source>
</reference>
<dbReference type="InterPro" id="IPR027372">
    <property type="entry name" value="Phytase-like_dom"/>
</dbReference>
<proteinExistence type="predicted"/>
<gene>
    <name evidence="3" type="ORF">P409_11605</name>
</gene>
<organism evidence="3 4">
    <name type="scientific">Inquilinus limosus MP06</name>
    <dbReference type="NCBI Taxonomy" id="1398085"/>
    <lineage>
        <taxon>Bacteria</taxon>
        <taxon>Pseudomonadati</taxon>
        <taxon>Pseudomonadota</taxon>
        <taxon>Alphaproteobacteria</taxon>
        <taxon>Rhodospirillales</taxon>
        <taxon>Rhodospirillaceae</taxon>
        <taxon>Inquilinus</taxon>
    </lineage>
</organism>